<dbReference type="InterPro" id="IPR039024">
    <property type="entry name" value="RTC4"/>
</dbReference>
<feature type="compositionally biased region" description="Basic and acidic residues" evidence="8">
    <location>
        <begin position="1284"/>
        <end position="1298"/>
    </location>
</feature>
<organism evidence="10 11">
    <name type="scientific">Puccinia striiformis</name>
    <dbReference type="NCBI Taxonomy" id="27350"/>
    <lineage>
        <taxon>Eukaryota</taxon>
        <taxon>Fungi</taxon>
        <taxon>Dikarya</taxon>
        <taxon>Basidiomycota</taxon>
        <taxon>Pucciniomycotina</taxon>
        <taxon>Pucciniomycetes</taxon>
        <taxon>Pucciniales</taxon>
        <taxon>Pucciniaceae</taxon>
        <taxon>Puccinia</taxon>
    </lineage>
</organism>
<sequence>PPTATIDLTGIDQASPALSSCFQLQGNSPKPNSFPSRYNPCRASQKAPAHDRKTQYEPTTTSFIGTAWPTQNNQQKTIIAGARPSPLALTSPRHLAVNKTFSANSGSRELHPPLPAQAHPPPTQVLPDQLQHPKYSKQVVPYHYLVGVHQPSSNKLPTLDNAREHQSAPHCPSDLHVSRLSTSTESVSIISNTTTTMTTTGPPSIDLLADMQNALLVQGMSLQGHQLTHTTGCDDVQDLDQITTTKTTCLPLIDLLADMQNTLLVRGDVITRGFGQIMPEELSIEMTQMIDNPESLCPFCDELLYKEPLTRFIKLLNYLKNKPGVKQRKGSKNPFALYLPFSDIASCCQLHRAEKNLIPVGIQKGWPTKIDFQKLPKGIKANYGYLSSICTREIASDFMDMGRKEWKEQGPRKVNSIAHELATFQIERPGYCGVRGYEVIYRTLQARFLSSFRIDSITKLAQPLSPDFLVRKVWVLETALCWIADDLMLEHRQHWEIVGCLDQDDDKEIKSSASDSRQSSSSSSSSEQEEVDKSCSPPPPPKRPRPNKKRPRKSDSCEIEIVPSENHAQRSCQLSTSLDSQRPIGKVKSPSSKSDCNHPSKRCKANFILSGELPHSDCHSSLTLPASKPATPIEAPRMADSQKVIWSMKFKKNTPNGKPAGTPIPIPTTKTRPPTATIDLTGIDQASPASSSRFQLQGNRPKPNSFPSGYNPYRASQKAPAHDRKTQYEPTTTSSIKTAQPTQHNQQKVKPIQVAKSQSNPLRKNLPLKTILAGARPSPLASTSSRHLAVNKTCSTDSGSTRPSSSSTSSRAPTTDMTSSQSAPTFKTQQTGGTLSLSSRSPPAFKPSSSRAKLPTSNNARGRQSPPRCSTNSRFSRRSTSTESASIVSNTPTTMTTRGPPSIDLLADMQNALSVRGMSLQGHQITQTTGCDDLQDLDQITTTKTTCLPSIDLLADMQNTLLVRGMSLQGQRVHQITDYDVEDLEQMMPEELSIEMTQMINNPESLCPFCDELLPKKPSTRFIELLNYLKNKPGVKLRKGSKNPFALYLPFSDIASCCQLHRAEKKLIPMGSALGRLCLTLWIWLAKNGKNKDQEKLTALLMNWLRFKLNSRAIRGYEVIYRTLQARFLSSSRIDSITKLAQPLSPDFLIRKVLVPETALCLIADDLKLKVTDDRVRTTLEESRTFGSIMFPDQDDNKEIESSESDSRQSLSSSSSLDQEEVDKPSVPPPPPKRPRPNKKRPRKSDSCEIEIVPSKNPLQRSRQLSTSLDSQQPIGKVKSPSSKSDHNHPSKHCEADCIRPTFSSKPLKDGWKATLC</sequence>
<evidence type="ECO:0000256" key="1">
    <source>
        <dbReference type="ARBA" id="ARBA00002738"/>
    </source>
</evidence>
<evidence type="ECO:0000313" key="10">
    <source>
        <dbReference type="EMBL" id="POV98493.1"/>
    </source>
</evidence>
<evidence type="ECO:0000259" key="9">
    <source>
        <dbReference type="Pfam" id="PF14474"/>
    </source>
</evidence>
<dbReference type="GO" id="GO:0005737">
    <property type="term" value="C:cytoplasm"/>
    <property type="evidence" value="ECO:0007669"/>
    <property type="project" value="UniProtKB-SubCell"/>
</dbReference>
<feature type="region of interest" description="Disordered" evidence="8">
    <location>
        <begin position="1187"/>
        <end position="1317"/>
    </location>
</feature>
<dbReference type="PANTHER" id="PTHR41391">
    <property type="entry name" value="RESTRICTION OF TELOMERE CAPPING PROTEIN 4"/>
    <property type="match status" value="1"/>
</dbReference>
<evidence type="ECO:0000313" key="11">
    <source>
        <dbReference type="Proteomes" id="UP000239156"/>
    </source>
</evidence>
<dbReference type="PANTHER" id="PTHR41391:SF1">
    <property type="entry name" value="RESTRICTION OF TELOMERE CAPPING PROTEIN 4"/>
    <property type="match status" value="1"/>
</dbReference>
<feature type="domain" description="Restriction of telomere capping protein 4 C-terminal" evidence="9">
    <location>
        <begin position="1115"/>
        <end position="1191"/>
    </location>
</feature>
<feature type="compositionally biased region" description="Polar residues" evidence="8">
    <location>
        <begin position="569"/>
        <end position="580"/>
    </location>
</feature>
<proteinExistence type="inferred from homology"/>
<feature type="compositionally biased region" description="Polar residues" evidence="8">
    <location>
        <begin position="25"/>
        <end position="36"/>
    </location>
</feature>
<feature type="compositionally biased region" description="Basic residues" evidence="8">
    <location>
        <begin position="542"/>
        <end position="552"/>
    </location>
</feature>
<feature type="region of interest" description="Disordered" evidence="8">
    <location>
        <begin position="650"/>
        <end position="902"/>
    </location>
</feature>
<evidence type="ECO:0000256" key="6">
    <source>
        <dbReference type="ARBA" id="ARBA00022490"/>
    </source>
</evidence>
<feature type="compositionally biased region" description="Low complexity" evidence="8">
    <location>
        <begin position="870"/>
        <end position="886"/>
    </location>
</feature>
<evidence type="ECO:0000256" key="2">
    <source>
        <dbReference type="ARBA" id="ARBA00004123"/>
    </source>
</evidence>
<feature type="compositionally biased region" description="Polar residues" evidence="8">
    <location>
        <begin position="887"/>
        <end position="899"/>
    </location>
</feature>
<feature type="compositionally biased region" description="Polar residues" evidence="8">
    <location>
        <begin position="817"/>
        <end position="862"/>
    </location>
</feature>
<dbReference type="EMBL" id="PKSL01000225">
    <property type="protein sequence ID" value="POV98493.1"/>
    <property type="molecule type" value="Genomic_DNA"/>
</dbReference>
<evidence type="ECO:0000256" key="7">
    <source>
        <dbReference type="ARBA" id="ARBA00023242"/>
    </source>
</evidence>
<feature type="compositionally biased region" description="Low complexity" evidence="8">
    <location>
        <begin position="511"/>
        <end position="526"/>
    </location>
</feature>
<name>A0A2S4UMG4_9BASI</name>
<feature type="region of interest" description="Disordered" evidence="8">
    <location>
        <begin position="25"/>
        <end position="56"/>
    </location>
</feature>
<feature type="compositionally biased region" description="Low complexity" evidence="8">
    <location>
        <begin position="1208"/>
        <end position="1217"/>
    </location>
</feature>
<comment type="function">
    <text evidence="1">May be involved in a process influencing telomere capping.</text>
</comment>
<feature type="compositionally biased region" description="Basic and acidic residues" evidence="8">
    <location>
        <begin position="1307"/>
        <end position="1317"/>
    </location>
</feature>
<keyword evidence="11" id="KW-1185">Reference proteome</keyword>
<feature type="compositionally biased region" description="Low complexity" evidence="8">
    <location>
        <begin position="657"/>
        <end position="677"/>
    </location>
</feature>
<feature type="compositionally biased region" description="Low complexity" evidence="8">
    <location>
        <begin position="795"/>
        <end position="816"/>
    </location>
</feature>
<dbReference type="Proteomes" id="UP000239156">
    <property type="component" value="Unassembled WGS sequence"/>
</dbReference>
<evidence type="ECO:0000256" key="4">
    <source>
        <dbReference type="ARBA" id="ARBA00009461"/>
    </source>
</evidence>
<dbReference type="VEuPathDB" id="FungiDB:PSTT_14400"/>
<feature type="compositionally biased region" description="Polar residues" evidence="8">
    <location>
        <begin position="728"/>
        <end position="748"/>
    </location>
</feature>
<feature type="compositionally biased region" description="Basic and acidic residues" evidence="8">
    <location>
        <begin position="1195"/>
        <end position="1207"/>
    </location>
</feature>
<dbReference type="InterPro" id="IPR028094">
    <property type="entry name" value="RTC4_C"/>
</dbReference>
<feature type="non-terminal residue" evidence="10">
    <location>
        <position position="1"/>
    </location>
</feature>
<reference evidence="10" key="1">
    <citation type="submission" date="2017-12" db="EMBL/GenBank/DDBJ databases">
        <title>Gene loss provides genomic basis for host adaptation in cereal stripe rust fungi.</title>
        <authorList>
            <person name="Xia C."/>
        </authorList>
    </citation>
    <scope>NUCLEOTIDE SEQUENCE [LARGE SCALE GENOMIC DNA]</scope>
    <source>
        <strain evidence="10">93-210</strain>
    </source>
</reference>
<dbReference type="Pfam" id="PF14474">
    <property type="entry name" value="RTC4"/>
    <property type="match status" value="2"/>
</dbReference>
<feature type="non-terminal residue" evidence="10">
    <location>
        <position position="1317"/>
    </location>
</feature>
<feature type="domain" description="Restriction of telomere capping protein 4 C-terminal" evidence="9">
    <location>
        <begin position="393"/>
        <end position="497"/>
    </location>
</feature>
<feature type="compositionally biased region" description="Polar residues" evidence="8">
    <location>
        <begin position="687"/>
        <end position="698"/>
    </location>
</feature>
<dbReference type="VEuPathDB" id="FungiDB:PSHT_14045"/>
<keyword evidence="7" id="KW-0539">Nucleus</keyword>
<comment type="subcellular location">
    <subcellularLocation>
        <location evidence="3">Cytoplasm</location>
    </subcellularLocation>
    <subcellularLocation>
        <location evidence="2">Nucleus</location>
    </subcellularLocation>
</comment>
<evidence type="ECO:0000256" key="5">
    <source>
        <dbReference type="ARBA" id="ARBA00015162"/>
    </source>
</evidence>
<dbReference type="GO" id="GO:0005634">
    <property type="term" value="C:nucleus"/>
    <property type="evidence" value="ECO:0007669"/>
    <property type="project" value="UniProtKB-SubCell"/>
</dbReference>
<feature type="compositionally biased region" description="Basic residues" evidence="8">
    <location>
        <begin position="1233"/>
        <end position="1243"/>
    </location>
</feature>
<evidence type="ECO:0000256" key="8">
    <source>
        <dbReference type="SAM" id="MobiDB-lite"/>
    </source>
</evidence>
<evidence type="ECO:0000256" key="3">
    <source>
        <dbReference type="ARBA" id="ARBA00004496"/>
    </source>
</evidence>
<protein>
    <recommendedName>
        <fullName evidence="5">Restriction of telomere capping protein 4</fullName>
    </recommendedName>
</protein>
<keyword evidence="6" id="KW-0963">Cytoplasm</keyword>
<comment type="caution">
    <text evidence="10">The sequence shown here is derived from an EMBL/GenBank/DDBJ whole genome shotgun (WGS) entry which is preliminary data.</text>
</comment>
<feature type="compositionally biased region" description="Polar residues" evidence="8">
    <location>
        <begin position="1257"/>
        <end position="1274"/>
    </location>
</feature>
<accession>A0A2S4UMG4</accession>
<comment type="similarity">
    <text evidence="4">Belongs to the RTC4 family.</text>
</comment>
<feature type="region of interest" description="Disordered" evidence="8">
    <location>
        <begin position="508"/>
        <end position="599"/>
    </location>
</feature>
<gene>
    <name evidence="10" type="ORF">PSTT_14400</name>
</gene>